<comment type="subcellular location">
    <subcellularLocation>
        <location evidence="1">Cell membrane</location>
        <topology evidence="1">Multi-pass membrane protein</topology>
    </subcellularLocation>
</comment>
<dbReference type="GO" id="GO:0005886">
    <property type="term" value="C:plasma membrane"/>
    <property type="evidence" value="ECO:0007669"/>
    <property type="project" value="UniProtKB-SubCell"/>
</dbReference>
<dbReference type="PANTHER" id="PTHR24241:SF76">
    <property type="entry name" value="NEUROPEPTIDE SIFAMIDE RECEPTOR"/>
    <property type="match status" value="1"/>
</dbReference>
<keyword evidence="4 9" id="KW-1133">Transmembrane helix</keyword>
<dbReference type="InterPro" id="IPR000276">
    <property type="entry name" value="GPCR_Rhodpsn"/>
</dbReference>
<feature type="region of interest" description="Disordered" evidence="8">
    <location>
        <begin position="472"/>
        <end position="539"/>
    </location>
</feature>
<keyword evidence="11" id="KW-1185">Reference proteome</keyword>
<keyword evidence="2" id="KW-1003">Cell membrane</keyword>
<dbReference type="KEGG" id="cvn:111131088"/>
<evidence type="ECO:0000313" key="12">
    <source>
        <dbReference type="RefSeq" id="XP_022334145.1"/>
    </source>
</evidence>
<name>A0A8B8E1M9_CRAVI</name>
<gene>
    <name evidence="12" type="primary">LOC111131088</name>
</gene>
<dbReference type="CDD" id="cd00637">
    <property type="entry name" value="7tm_classA_rhodopsin-like"/>
    <property type="match status" value="1"/>
</dbReference>
<evidence type="ECO:0000256" key="9">
    <source>
        <dbReference type="SAM" id="Phobius"/>
    </source>
</evidence>
<feature type="compositionally biased region" description="Basic and acidic residues" evidence="8">
    <location>
        <begin position="641"/>
        <end position="658"/>
    </location>
</feature>
<keyword evidence="5 9" id="KW-0472">Membrane</keyword>
<feature type="compositionally biased region" description="Basic and acidic residues" evidence="8">
    <location>
        <begin position="481"/>
        <end position="493"/>
    </location>
</feature>
<dbReference type="AlphaFoldDB" id="A0A8B8E1M9"/>
<organism evidence="11 12">
    <name type="scientific">Crassostrea virginica</name>
    <name type="common">Eastern oyster</name>
    <dbReference type="NCBI Taxonomy" id="6565"/>
    <lineage>
        <taxon>Eukaryota</taxon>
        <taxon>Metazoa</taxon>
        <taxon>Spiralia</taxon>
        <taxon>Lophotrochozoa</taxon>
        <taxon>Mollusca</taxon>
        <taxon>Bivalvia</taxon>
        <taxon>Autobranchia</taxon>
        <taxon>Pteriomorphia</taxon>
        <taxon>Ostreida</taxon>
        <taxon>Ostreoidea</taxon>
        <taxon>Ostreidae</taxon>
        <taxon>Crassostrea</taxon>
    </lineage>
</organism>
<dbReference type="PRINTS" id="PR00237">
    <property type="entry name" value="GPCRRHODOPSN"/>
</dbReference>
<dbReference type="GO" id="GO:0032870">
    <property type="term" value="P:cellular response to hormone stimulus"/>
    <property type="evidence" value="ECO:0007669"/>
    <property type="project" value="TreeGrafter"/>
</dbReference>
<dbReference type="GO" id="GO:0042277">
    <property type="term" value="F:peptide binding"/>
    <property type="evidence" value="ECO:0007669"/>
    <property type="project" value="TreeGrafter"/>
</dbReference>
<feature type="transmembrane region" description="Helical" evidence="9">
    <location>
        <begin position="811"/>
        <end position="830"/>
    </location>
</feature>
<dbReference type="Pfam" id="PF00001">
    <property type="entry name" value="7tm_1"/>
    <property type="match status" value="1"/>
</dbReference>
<evidence type="ECO:0000256" key="2">
    <source>
        <dbReference type="ARBA" id="ARBA00022475"/>
    </source>
</evidence>
<feature type="compositionally biased region" description="Polar residues" evidence="8">
    <location>
        <begin position="755"/>
        <end position="764"/>
    </location>
</feature>
<feature type="region of interest" description="Disordered" evidence="8">
    <location>
        <begin position="597"/>
        <end position="674"/>
    </location>
</feature>
<dbReference type="RefSeq" id="XP_022334145.1">
    <property type="nucleotide sequence ID" value="XM_022478437.1"/>
</dbReference>
<keyword evidence="3 7" id="KW-0812">Transmembrane</keyword>
<keyword evidence="7" id="KW-0297">G-protein coupled receptor</keyword>
<dbReference type="Gene3D" id="1.20.1070.10">
    <property type="entry name" value="Rhodopsin 7-helix transmembrane proteins"/>
    <property type="match status" value="2"/>
</dbReference>
<dbReference type="PANTHER" id="PTHR24241">
    <property type="entry name" value="NEUROPEPTIDE RECEPTOR-RELATED G-PROTEIN COUPLED RECEPTOR"/>
    <property type="match status" value="1"/>
</dbReference>
<evidence type="ECO:0000259" key="10">
    <source>
        <dbReference type="PROSITE" id="PS50262"/>
    </source>
</evidence>
<feature type="compositionally biased region" description="Polar residues" evidence="8">
    <location>
        <begin position="494"/>
        <end position="508"/>
    </location>
</feature>
<evidence type="ECO:0000256" key="6">
    <source>
        <dbReference type="ARBA" id="ARBA00023170"/>
    </source>
</evidence>
<reference evidence="12" key="1">
    <citation type="submission" date="2025-08" db="UniProtKB">
        <authorList>
            <consortium name="RefSeq"/>
        </authorList>
    </citation>
    <scope>IDENTIFICATION</scope>
    <source>
        <tissue evidence="12">Whole sample</tissue>
    </source>
</reference>
<feature type="compositionally biased region" description="Basic and acidic residues" evidence="8">
    <location>
        <begin position="530"/>
        <end position="539"/>
    </location>
</feature>
<evidence type="ECO:0000256" key="1">
    <source>
        <dbReference type="ARBA" id="ARBA00004651"/>
    </source>
</evidence>
<evidence type="ECO:0000256" key="4">
    <source>
        <dbReference type="ARBA" id="ARBA00022989"/>
    </source>
</evidence>
<dbReference type="Proteomes" id="UP000694844">
    <property type="component" value="Chromosome 4"/>
</dbReference>
<proteinExistence type="inferred from homology"/>
<feature type="region of interest" description="Disordered" evidence="8">
    <location>
        <begin position="750"/>
        <end position="801"/>
    </location>
</feature>
<feature type="transmembrane region" description="Helical" evidence="9">
    <location>
        <begin position="850"/>
        <end position="873"/>
    </location>
</feature>
<protein>
    <submittedName>
        <fullName evidence="12">Uncharacterized protein LOC111131088</fullName>
    </submittedName>
</protein>
<feature type="compositionally biased region" description="Polar residues" evidence="8">
    <location>
        <begin position="597"/>
        <end position="634"/>
    </location>
</feature>
<evidence type="ECO:0000256" key="8">
    <source>
        <dbReference type="SAM" id="MobiDB-lite"/>
    </source>
</evidence>
<evidence type="ECO:0000313" key="11">
    <source>
        <dbReference type="Proteomes" id="UP000694844"/>
    </source>
</evidence>
<evidence type="ECO:0000256" key="3">
    <source>
        <dbReference type="ARBA" id="ARBA00022692"/>
    </source>
</evidence>
<feature type="compositionally biased region" description="Basic and acidic residues" evidence="8">
    <location>
        <begin position="765"/>
        <end position="778"/>
    </location>
</feature>
<comment type="similarity">
    <text evidence="7">Belongs to the G-protein coupled receptor 1 family.</text>
</comment>
<keyword evidence="7" id="KW-0807">Transducer</keyword>
<evidence type="ECO:0000256" key="5">
    <source>
        <dbReference type="ARBA" id="ARBA00023136"/>
    </source>
</evidence>
<feature type="transmembrane region" description="Helical" evidence="9">
    <location>
        <begin position="54"/>
        <end position="73"/>
    </location>
</feature>
<dbReference type="GeneID" id="111131088"/>
<dbReference type="GO" id="GO:0004930">
    <property type="term" value="F:G protein-coupled receptor activity"/>
    <property type="evidence" value="ECO:0007669"/>
    <property type="project" value="UniProtKB-KW"/>
</dbReference>
<accession>A0A8B8E1M9</accession>
<dbReference type="PROSITE" id="PS50262">
    <property type="entry name" value="G_PROTEIN_RECEP_F1_2"/>
    <property type="match status" value="1"/>
</dbReference>
<sequence>MYSGNYPEICKTVRFLEVFCHSCSSILLVCIAMDRFYKICKPFIYISLKKVKRVLAGLIISMLLLSWPVAFIHGPETVVTPYPQVNGKDCADDDNFKGSLYSGLYFFLLLIITLCCIFAVVILYCRIYWAIIKWKFNIVGENNNSGIWSTGGSSKLPIQRPNNTEKIHSESREIQRQSRFVVLGEKYESSKNSRISSAPESPKHSHTVTAQYAATFRNSTDKFSVAQSRRSSHLENMYLKDSTIKRRPSRFVVLGEKFESSENRQSYLVPESYEHSKNDYKLHDVAGEKESPPYVKLRRPSILEKINSSQGTAIQRPRSRYSVFDEKYTPFEHHRYSEMPISKEFEMFEDPKRSNGRSSTLPIRVSSLMEKESLPESTIQRRRSRFVTLGSSDNLSKFPQIYLDPDSLRQSENLHNSIFTELPRCSKIVPSKELEDIVEPLHRVSQISFLGTINMENVTVRETTIQRRRSRFDVLNENNESTDHSQSHSDQESRGNSQSFNTKLSNETPELEKPSDRYPNTPRIIIQEPGVREDGNREETVVQRRIPTIDVDQPAEEPISSTVRLRYSQIVTSDEYKGPEDLKRSIERSRISLRTSINMDSLPVQESTNNPSGFGGNNNLSDNLNTYMVQESQVDSSISKSSKDGMTDDSDKNSDVQFRRPTKKEKKLNEETPFQRRQSRFVVLGENYKPPQTAERYLVPPISVHPDIASSKRYLMKDNLKRSLSLIEPVKYVQPISHRLRPKSVSFHLPVKNGNLKTEPTNSDENSKPKLRKVEETSVIKGSENGHSKKKQKSSNLPPGKVKARLSSTTVMFSLTALFYVLSYIPTLIVETINAVQPLNLKSMSYITRQLIVMANSAYFFNLSLNPIIYGVFNKHFRKEMGFLLKGKLK</sequence>
<dbReference type="SUPFAM" id="SSF81321">
    <property type="entry name" value="Family A G protein-coupled receptor-like"/>
    <property type="match status" value="2"/>
</dbReference>
<feature type="transmembrane region" description="Helical" evidence="9">
    <location>
        <begin position="104"/>
        <end position="125"/>
    </location>
</feature>
<dbReference type="InterPro" id="IPR017452">
    <property type="entry name" value="GPCR_Rhodpsn_7TM"/>
</dbReference>
<evidence type="ECO:0000256" key="7">
    <source>
        <dbReference type="RuleBase" id="RU000688"/>
    </source>
</evidence>
<keyword evidence="6 7" id="KW-0675">Receptor</keyword>
<feature type="transmembrane region" description="Helical" evidence="9">
    <location>
        <begin position="12"/>
        <end position="33"/>
    </location>
</feature>
<feature type="domain" description="G-protein coupled receptors family 1 profile" evidence="10">
    <location>
        <begin position="1"/>
        <end position="133"/>
    </location>
</feature>
<dbReference type="PROSITE" id="PS00237">
    <property type="entry name" value="G_PROTEIN_RECEP_F1_1"/>
    <property type="match status" value="1"/>
</dbReference>